<feature type="binding site" evidence="4">
    <location>
        <position position="103"/>
    </location>
    <ligand>
        <name>a divalent metal cation</name>
        <dbReference type="ChEBI" id="CHEBI:60240"/>
        <label>1</label>
    </ligand>
</feature>
<dbReference type="RefSeq" id="WP_132226364.1">
    <property type="nucleotide sequence ID" value="NZ_JANKBF010000012.1"/>
</dbReference>
<dbReference type="Proteomes" id="UP000295515">
    <property type="component" value="Unassembled WGS sequence"/>
</dbReference>
<keyword evidence="6" id="KW-1185">Reference proteome</keyword>
<dbReference type="GO" id="GO:0005737">
    <property type="term" value="C:cytoplasm"/>
    <property type="evidence" value="ECO:0007669"/>
    <property type="project" value="TreeGrafter"/>
</dbReference>
<proteinExistence type="inferred from homology"/>
<feature type="binding site" evidence="4">
    <location>
        <position position="217"/>
    </location>
    <ligand>
        <name>a divalent metal cation</name>
        <dbReference type="ChEBI" id="CHEBI:60240"/>
        <label>1</label>
    </ligand>
</feature>
<comment type="caution">
    <text evidence="5">The sequence shown here is derived from an EMBL/GenBank/DDBJ whole genome shotgun (WGS) entry which is preliminary data.</text>
</comment>
<feature type="binding site" evidence="4">
    <location>
        <position position="214"/>
    </location>
    <ligand>
        <name>a divalent metal cation</name>
        <dbReference type="ChEBI" id="CHEBI:60240"/>
        <label>1</label>
    </ligand>
</feature>
<dbReference type="GeneID" id="98915478"/>
<dbReference type="GO" id="GO:0046872">
    <property type="term" value="F:metal ion binding"/>
    <property type="evidence" value="ECO:0007669"/>
    <property type="project" value="UniProtKB-KW"/>
</dbReference>
<dbReference type="AlphaFoldDB" id="A0A4R3Z0U6"/>
<dbReference type="FunFam" id="3.40.1390.30:FF:000001">
    <property type="entry name" value="GTP cyclohydrolase 1 type 2"/>
    <property type="match status" value="1"/>
</dbReference>
<dbReference type="PANTHER" id="PTHR13799">
    <property type="entry name" value="NGG1 INTERACTING FACTOR 3"/>
    <property type="match status" value="1"/>
</dbReference>
<dbReference type="Gene3D" id="3.40.1390.30">
    <property type="entry name" value="NIF3 (NGG1p interacting factor 3)-like"/>
    <property type="match status" value="2"/>
</dbReference>
<feature type="binding site" evidence="4">
    <location>
        <position position="65"/>
    </location>
    <ligand>
        <name>a divalent metal cation</name>
        <dbReference type="ChEBI" id="CHEBI:60240"/>
        <label>1</label>
    </ligand>
</feature>
<dbReference type="NCBIfam" id="TIGR00486">
    <property type="entry name" value="YbgI_SA1388"/>
    <property type="match status" value="1"/>
</dbReference>
<evidence type="ECO:0000313" key="6">
    <source>
        <dbReference type="Proteomes" id="UP000295515"/>
    </source>
</evidence>
<sequence length="248" mass="28257">MQAKDIIEIMEKHYPLSLQEEWDKCGLQIGDIHTDVNKIMISLNADNATLDEAIENGCQMLITHHPFLLDPIISIDKDDFMGQFIYKAIENHIVVYSSHTALDNVSMNQWLIEALGVHDIEIGDESGITRMATLNQPMSFDEFINHVQRVYHLEHFKYAGYVDKIEKVAICGGSGADFIDQFYGQVDAYLTGDSKYRHAKNAVDHGIVLVDINHHVENIMVTKLKELLEKEVNVDIITGSSPDYYIYR</sequence>
<gene>
    <name evidence="5" type="ORF">EDD60_1116</name>
</gene>
<dbReference type="InterPro" id="IPR002678">
    <property type="entry name" value="DUF34/NIF3"/>
</dbReference>
<evidence type="ECO:0000313" key="5">
    <source>
        <dbReference type="EMBL" id="TCV98600.1"/>
    </source>
</evidence>
<keyword evidence="3 4" id="KW-0479">Metal-binding</keyword>
<dbReference type="SUPFAM" id="SSF102705">
    <property type="entry name" value="NIF3 (NGG1p interacting factor 3)-like"/>
    <property type="match status" value="1"/>
</dbReference>
<name>A0A4R3Z0U6_9FIRM</name>
<evidence type="ECO:0000256" key="4">
    <source>
        <dbReference type="PIRSR" id="PIRSR602678-1"/>
    </source>
</evidence>
<dbReference type="PANTHER" id="PTHR13799:SF14">
    <property type="entry name" value="GTP CYCLOHYDROLASE 1 TYPE 2 HOMOLOG"/>
    <property type="match status" value="1"/>
</dbReference>
<organism evidence="5 6">
    <name type="scientific">Longibaculum muris</name>
    <dbReference type="NCBI Taxonomy" id="1796628"/>
    <lineage>
        <taxon>Bacteria</taxon>
        <taxon>Bacillati</taxon>
        <taxon>Bacillota</taxon>
        <taxon>Erysipelotrichia</taxon>
        <taxon>Erysipelotrichales</taxon>
        <taxon>Coprobacillaceae</taxon>
        <taxon>Longibaculum</taxon>
    </lineage>
</organism>
<evidence type="ECO:0000256" key="1">
    <source>
        <dbReference type="ARBA" id="ARBA00006964"/>
    </source>
</evidence>
<dbReference type="InterPro" id="IPR036069">
    <property type="entry name" value="DUF34/NIF3_sf"/>
</dbReference>
<comment type="similarity">
    <text evidence="1">Belongs to the GTP cyclohydrolase I type 2/NIF3 family.</text>
</comment>
<feature type="binding site" evidence="4">
    <location>
        <position position="64"/>
    </location>
    <ligand>
        <name>a divalent metal cation</name>
        <dbReference type="ChEBI" id="CHEBI:60240"/>
        <label>2</label>
    </ligand>
</feature>
<accession>A0A4R3Z0U6</accession>
<evidence type="ECO:0000256" key="3">
    <source>
        <dbReference type="ARBA" id="ARBA00022723"/>
    </source>
</evidence>
<dbReference type="EMBL" id="SMCQ01000011">
    <property type="protein sequence ID" value="TCV98600.1"/>
    <property type="molecule type" value="Genomic_DNA"/>
</dbReference>
<reference evidence="5 6" key="1">
    <citation type="submission" date="2019-03" db="EMBL/GenBank/DDBJ databases">
        <title>Genomic Encyclopedia of Type Strains, Phase IV (KMG-IV): sequencing the most valuable type-strain genomes for metagenomic binning, comparative biology and taxonomic classification.</title>
        <authorList>
            <person name="Goeker M."/>
        </authorList>
    </citation>
    <scope>NUCLEOTIDE SEQUENCE [LARGE SCALE GENOMIC DNA]</scope>
    <source>
        <strain evidence="5 6">DSM 29487</strain>
    </source>
</reference>
<protein>
    <recommendedName>
        <fullName evidence="2">GTP cyclohydrolase 1 type 2 homolog</fullName>
    </recommendedName>
</protein>
<dbReference type="Pfam" id="PF01784">
    <property type="entry name" value="DUF34_NIF3"/>
    <property type="match status" value="1"/>
</dbReference>
<evidence type="ECO:0000256" key="2">
    <source>
        <dbReference type="ARBA" id="ARBA00022112"/>
    </source>
</evidence>